<dbReference type="AlphaFoldDB" id="A0A2S6HZN9"/>
<organism evidence="1 2">
    <name type="scientific">Neolewinella xylanilytica</name>
    <dbReference type="NCBI Taxonomy" id="1514080"/>
    <lineage>
        <taxon>Bacteria</taxon>
        <taxon>Pseudomonadati</taxon>
        <taxon>Bacteroidota</taxon>
        <taxon>Saprospiria</taxon>
        <taxon>Saprospirales</taxon>
        <taxon>Lewinellaceae</taxon>
        <taxon>Neolewinella</taxon>
    </lineage>
</organism>
<gene>
    <name evidence="1" type="ORF">CLV84_4327</name>
</gene>
<dbReference type="EMBL" id="PTJC01000011">
    <property type="protein sequence ID" value="PPK83807.1"/>
    <property type="molecule type" value="Genomic_DNA"/>
</dbReference>
<dbReference type="Proteomes" id="UP000237662">
    <property type="component" value="Unassembled WGS sequence"/>
</dbReference>
<accession>A0A2S6HZN9</accession>
<proteinExistence type="predicted"/>
<keyword evidence="2" id="KW-1185">Reference proteome</keyword>
<dbReference type="SUPFAM" id="SSF82171">
    <property type="entry name" value="DPP6 N-terminal domain-like"/>
    <property type="match status" value="1"/>
</dbReference>
<dbReference type="OrthoDB" id="9833047at2"/>
<name>A0A2S6HZN9_9BACT</name>
<comment type="caution">
    <text evidence="1">The sequence shown here is derived from an EMBL/GenBank/DDBJ whole genome shotgun (WGS) entry which is preliminary data.</text>
</comment>
<evidence type="ECO:0000313" key="2">
    <source>
        <dbReference type="Proteomes" id="UP000237662"/>
    </source>
</evidence>
<sequence length="400" mass="46240">MRKLKISLLIVAGVLVCGLQIFVVQNFIKKVMLEQPKLELYEFQSFDIELVSAVFYSSGGKLYHNQKGKLDCSSDPIMDIGEDLNDRSLYVSPNGQLAVLIFQGGIYLVNNRGDRILVTDNCTGEYATNEQRANGRFRGDNIQWSENSKYFILAQDKIWVRNFDENNRTNIYKYDVSKEQLQLLAELNEECKSDFYLSRNGNYIYYQFATSDGDLLYKKISINNQSSFSIYVAGDDRKLDGVSSDSIFINYRDYKRAFQSHSNDLKTVVAYFDGSLYLQRDNCSLNILKGKSGYNKLTGAKPNAFNLRYFIPGNRFYFINVDSERHEGTFVLNVNTGETLKLSRQIEMHYNVNNNHCPDFVYNFFELRPDVVLQSTINNNMRSQVENQQGNMTYRCDIRN</sequence>
<evidence type="ECO:0000313" key="1">
    <source>
        <dbReference type="EMBL" id="PPK83807.1"/>
    </source>
</evidence>
<dbReference type="RefSeq" id="WP_146088901.1">
    <property type="nucleotide sequence ID" value="NZ_PTJC01000011.1"/>
</dbReference>
<reference evidence="1 2" key="1">
    <citation type="submission" date="2018-02" db="EMBL/GenBank/DDBJ databases">
        <title>Genomic Encyclopedia of Archaeal and Bacterial Type Strains, Phase II (KMG-II): from individual species to whole genera.</title>
        <authorList>
            <person name="Goeker M."/>
        </authorList>
    </citation>
    <scope>NUCLEOTIDE SEQUENCE [LARGE SCALE GENOMIC DNA]</scope>
    <source>
        <strain evidence="1 2">DSM 29526</strain>
    </source>
</reference>
<protein>
    <submittedName>
        <fullName evidence="1">Uncharacterized protein</fullName>
    </submittedName>
</protein>